<dbReference type="AlphaFoldDB" id="F8P8U5"/>
<dbReference type="RefSeq" id="XP_007322817.1">
    <property type="nucleotide sequence ID" value="XM_007322755.1"/>
</dbReference>
<dbReference type="Proteomes" id="UP000008064">
    <property type="component" value="Unassembled WGS sequence"/>
</dbReference>
<proteinExistence type="predicted"/>
<dbReference type="HOGENOM" id="CLU_000384_22_7_1"/>
<reference evidence="2" key="1">
    <citation type="submission" date="2011-04" db="EMBL/GenBank/DDBJ databases">
        <title>Evolution of plant cell wall degrading machinery underlies the functional diversity of forest fungi.</title>
        <authorList>
            <consortium name="US DOE Joint Genome Institute (JGI-PGF)"/>
            <person name="Eastwood D.C."/>
            <person name="Floudas D."/>
            <person name="Binder M."/>
            <person name="Majcherczyk A."/>
            <person name="Schneider P."/>
            <person name="Aerts A."/>
            <person name="Asiegbu F.O."/>
            <person name="Baker S.E."/>
            <person name="Barry K."/>
            <person name="Bendiksby M."/>
            <person name="Blumentritt M."/>
            <person name="Coutinho P.M."/>
            <person name="Cullen D."/>
            <person name="Cullen D."/>
            <person name="Gathman A."/>
            <person name="Goodell B."/>
            <person name="Henrissat B."/>
            <person name="Ihrmark K."/>
            <person name="Kauserud H."/>
            <person name="Kohler A."/>
            <person name="LaButti K."/>
            <person name="Lapidus A."/>
            <person name="Lavin J.L."/>
            <person name="Lee Y.-H."/>
            <person name="Lindquist E."/>
            <person name="Lilly W."/>
            <person name="Lucas S."/>
            <person name="Morin E."/>
            <person name="Murat C."/>
            <person name="Oguiza J.A."/>
            <person name="Park J."/>
            <person name="Pisabarro A.G."/>
            <person name="Riley R."/>
            <person name="Rosling A."/>
            <person name="Salamov A."/>
            <person name="Schmidt O."/>
            <person name="Schmutz J."/>
            <person name="Skrede I."/>
            <person name="Stenlid J."/>
            <person name="Wiebenga A."/>
            <person name="Xie X."/>
            <person name="Kues U."/>
            <person name="Hibbett D.S."/>
            <person name="Hoffmeister D."/>
            <person name="Hogberg N."/>
            <person name="Martin F."/>
            <person name="Grigoriev I.V."/>
            <person name="Watkinson S.C."/>
        </authorList>
    </citation>
    <scope>NUCLEOTIDE SEQUENCE</scope>
    <source>
        <strain evidence="2">S7.9</strain>
    </source>
</reference>
<evidence type="ECO:0000313" key="2">
    <source>
        <dbReference type="EMBL" id="EGO20851.1"/>
    </source>
</evidence>
<sequence length="107" mass="12279">MFKDEYQPGELVLVGNTQVEKELDHKAKPCYNGPYEVVQSTKGGLYILKEIDGSVSQRGIAEFFLLPYFPCHSMPLLDKLDDHDKDLDEPEDEPDYEHDDSDDKDND</sequence>
<feature type="region of interest" description="Disordered" evidence="1">
    <location>
        <begin position="79"/>
        <end position="107"/>
    </location>
</feature>
<organism>
    <name type="scientific">Serpula lacrymans var. lacrymans (strain S7.9)</name>
    <name type="common">Dry rot fungus</name>
    <dbReference type="NCBI Taxonomy" id="578457"/>
    <lineage>
        <taxon>Eukaryota</taxon>
        <taxon>Fungi</taxon>
        <taxon>Dikarya</taxon>
        <taxon>Basidiomycota</taxon>
        <taxon>Agaricomycotina</taxon>
        <taxon>Agaricomycetes</taxon>
        <taxon>Agaricomycetidae</taxon>
        <taxon>Boletales</taxon>
        <taxon>Coniophorineae</taxon>
        <taxon>Serpulaceae</taxon>
        <taxon>Serpula</taxon>
    </lineage>
</organism>
<dbReference type="GeneID" id="18815691"/>
<dbReference type="KEGG" id="sla:SERLADRAFT_442230"/>
<accession>F8P8U5</accession>
<evidence type="ECO:0000256" key="1">
    <source>
        <dbReference type="SAM" id="MobiDB-lite"/>
    </source>
</evidence>
<protein>
    <submittedName>
        <fullName evidence="2">Uncharacterized protein</fullName>
    </submittedName>
</protein>
<gene>
    <name evidence="2" type="ORF">SERLADRAFT_442230</name>
</gene>
<feature type="compositionally biased region" description="Acidic residues" evidence="1">
    <location>
        <begin position="87"/>
        <end position="107"/>
    </location>
</feature>
<dbReference type="EMBL" id="GL945440">
    <property type="protein sequence ID" value="EGO20851.1"/>
    <property type="molecule type" value="Genomic_DNA"/>
</dbReference>
<dbReference type="OrthoDB" id="444848at2759"/>
<name>F8P8U5_SERL9</name>